<dbReference type="PANTHER" id="PTHR16223">
    <property type="entry name" value="TRANSCRIPTION FACTOR BHLH83-RELATED"/>
    <property type="match status" value="1"/>
</dbReference>
<feature type="compositionally biased region" description="Polar residues" evidence="8">
    <location>
        <begin position="73"/>
        <end position="87"/>
    </location>
</feature>
<dbReference type="SUPFAM" id="SSF47459">
    <property type="entry name" value="HLH, helix-loop-helix DNA-binding domain"/>
    <property type="match status" value="1"/>
</dbReference>
<dbReference type="GO" id="GO:0046983">
    <property type="term" value="F:protein dimerization activity"/>
    <property type="evidence" value="ECO:0007669"/>
    <property type="project" value="InterPro"/>
</dbReference>
<dbReference type="Proteomes" id="UP001180020">
    <property type="component" value="Unassembled WGS sequence"/>
</dbReference>
<reference evidence="10" key="2">
    <citation type="submission" date="2023-06" db="EMBL/GenBank/DDBJ databases">
        <authorList>
            <person name="Ma L."/>
            <person name="Liu K.-W."/>
            <person name="Li Z."/>
            <person name="Hsiao Y.-Y."/>
            <person name="Qi Y."/>
            <person name="Fu T."/>
            <person name="Tang G."/>
            <person name="Zhang D."/>
            <person name="Sun W.-H."/>
            <person name="Liu D.-K."/>
            <person name="Li Y."/>
            <person name="Chen G.-Z."/>
            <person name="Liu X.-D."/>
            <person name="Liao X.-Y."/>
            <person name="Jiang Y.-T."/>
            <person name="Yu X."/>
            <person name="Hao Y."/>
            <person name="Huang J."/>
            <person name="Zhao X.-W."/>
            <person name="Ke S."/>
            <person name="Chen Y.-Y."/>
            <person name="Wu W.-L."/>
            <person name="Hsu J.-L."/>
            <person name="Lin Y.-F."/>
            <person name="Huang M.-D."/>
            <person name="Li C.-Y."/>
            <person name="Huang L."/>
            <person name="Wang Z.-W."/>
            <person name="Zhao X."/>
            <person name="Zhong W.-Y."/>
            <person name="Peng D.-H."/>
            <person name="Ahmad S."/>
            <person name="Lan S."/>
            <person name="Zhang J.-S."/>
            <person name="Tsai W.-C."/>
            <person name="Van De Peer Y."/>
            <person name="Liu Z.-J."/>
        </authorList>
    </citation>
    <scope>NUCLEOTIDE SEQUENCE</scope>
    <source>
        <strain evidence="10">CP</strain>
        <tissue evidence="10">Leaves</tissue>
    </source>
</reference>
<accession>A0AAV9FNI0</accession>
<evidence type="ECO:0000256" key="2">
    <source>
        <dbReference type="ARBA" id="ARBA00005510"/>
    </source>
</evidence>
<dbReference type="GO" id="GO:0005634">
    <property type="term" value="C:nucleus"/>
    <property type="evidence" value="ECO:0007669"/>
    <property type="project" value="UniProtKB-SubCell"/>
</dbReference>
<evidence type="ECO:0000259" key="9">
    <source>
        <dbReference type="PROSITE" id="PS50888"/>
    </source>
</evidence>
<dbReference type="AlphaFoldDB" id="A0AAV9FNI0"/>
<dbReference type="InterPro" id="IPR045843">
    <property type="entry name" value="IND-like"/>
</dbReference>
<evidence type="ECO:0000256" key="8">
    <source>
        <dbReference type="SAM" id="MobiDB-lite"/>
    </source>
</evidence>
<evidence type="ECO:0000256" key="6">
    <source>
        <dbReference type="ARBA" id="ARBA00023163"/>
    </source>
</evidence>
<evidence type="ECO:0000256" key="5">
    <source>
        <dbReference type="ARBA" id="ARBA00023125"/>
    </source>
</evidence>
<keyword evidence="5" id="KW-0238">DNA-binding</keyword>
<comment type="subcellular location">
    <subcellularLocation>
        <location evidence="1">Nucleus</location>
    </subcellularLocation>
</comment>
<feature type="domain" description="BHLH" evidence="9">
    <location>
        <begin position="107"/>
        <end position="156"/>
    </location>
</feature>
<sequence>MESPDLDQQHQFHQRLLGSSSSVDVPSFHLVGTNNLWSHNLVLTDENVDQNIDEVLLCSRDDQINHSHGLLPNTETSVSSSPNGATTESKRHSSISEQSQTAPKKPRFESSCASPIKVRKEKLGDRIQALQQLVAPFGKTDTASVLMEAIGYIKFLHGQVQTLSVPYMRSTINSKSNASLLHGASINKVSLDMLRHVLRMDKMKIRSRNPNNTLPIAPLTYPNLQGRYCHYTGADQGCCRGLPKTQIGRSRFSNFNRISISVYEM</sequence>
<organism evidence="10 11">
    <name type="scientific">Acorus calamus</name>
    <name type="common">Sweet flag</name>
    <dbReference type="NCBI Taxonomy" id="4465"/>
    <lineage>
        <taxon>Eukaryota</taxon>
        <taxon>Viridiplantae</taxon>
        <taxon>Streptophyta</taxon>
        <taxon>Embryophyta</taxon>
        <taxon>Tracheophyta</taxon>
        <taxon>Spermatophyta</taxon>
        <taxon>Magnoliopsida</taxon>
        <taxon>Liliopsida</taxon>
        <taxon>Acoraceae</taxon>
        <taxon>Acorus</taxon>
    </lineage>
</organism>
<dbReference type="InterPro" id="IPR045239">
    <property type="entry name" value="bHLH95_bHLH"/>
</dbReference>
<dbReference type="CDD" id="cd11393">
    <property type="entry name" value="bHLH_AtbHLH_like"/>
    <property type="match status" value="1"/>
</dbReference>
<comment type="similarity">
    <text evidence="2">Belongs to the bHLH protein family.</text>
</comment>
<evidence type="ECO:0000313" key="11">
    <source>
        <dbReference type="Proteomes" id="UP001180020"/>
    </source>
</evidence>
<proteinExistence type="inferred from homology"/>
<keyword evidence="6" id="KW-0804">Transcription</keyword>
<evidence type="ECO:0000313" key="10">
    <source>
        <dbReference type="EMBL" id="KAK1327064.1"/>
    </source>
</evidence>
<evidence type="ECO:0000256" key="7">
    <source>
        <dbReference type="ARBA" id="ARBA00023242"/>
    </source>
</evidence>
<feature type="region of interest" description="Disordered" evidence="8">
    <location>
        <begin position="67"/>
        <end position="111"/>
    </location>
</feature>
<dbReference type="GO" id="GO:0000978">
    <property type="term" value="F:RNA polymerase II cis-regulatory region sequence-specific DNA binding"/>
    <property type="evidence" value="ECO:0007669"/>
    <property type="project" value="TreeGrafter"/>
</dbReference>
<evidence type="ECO:0000256" key="4">
    <source>
        <dbReference type="ARBA" id="ARBA00023015"/>
    </source>
</evidence>
<dbReference type="EMBL" id="JAUJYO010000001">
    <property type="protein sequence ID" value="KAK1327064.1"/>
    <property type="molecule type" value="Genomic_DNA"/>
</dbReference>
<keyword evidence="11" id="KW-1185">Reference proteome</keyword>
<dbReference type="InterPro" id="IPR011598">
    <property type="entry name" value="bHLH_dom"/>
</dbReference>
<dbReference type="InterPro" id="IPR036638">
    <property type="entry name" value="HLH_DNA-bd_sf"/>
</dbReference>
<reference evidence="10" key="1">
    <citation type="journal article" date="2023" name="Nat. Commun.">
        <title>Diploid and tetraploid genomes of Acorus and the evolution of monocots.</title>
        <authorList>
            <person name="Ma L."/>
            <person name="Liu K.W."/>
            <person name="Li Z."/>
            <person name="Hsiao Y.Y."/>
            <person name="Qi Y."/>
            <person name="Fu T."/>
            <person name="Tang G.D."/>
            <person name="Zhang D."/>
            <person name="Sun W.H."/>
            <person name="Liu D.K."/>
            <person name="Li Y."/>
            <person name="Chen G.Z."/>
            <person name="Liu X.D."/>
            <person name="Liao X.Y."/>
            <person name="Jiang Y.T."/>
            <person name="Yu X."/>
            <person name="Hao Y."/>
            <person name="Huang J."/>
            <person name="Zhao X.W."/>
            <person name="Ke S."/>
            <person name="Chen Y.Y."/>
            <person name="Wu W.L."/>
            <person name="Hsu J.L."/>
            <person name="Lin Y.F."/>
            <person name="Huang M.D."/>
            <person name="Li C.Y."/>
            <person name="Huang L."/>
            <person name="Wang Z.W."/>
            <person name="Zhao X."/>
            <person name="Zhong W.Y."/>
            <person name="Peng D.H."/>
            <person name="Ahmad S."/>
            <person name="Lan S."/>
            <person name="Zhang J.S."/>
            <person name="Tsai W.C."/>
            <person name="Van de Peer Y."/>
            <person name="Liu Z.J."/>
        </authorList>
    </citation>
    <scope>NUCLEOTIDE SEQUENCE</scope>
    <source>
        <strain evidence="10">CP</strain>
    </source>
</reference>
<keyword evidence="7" id="KW-0539">Nucleus</keyword>
<protein>
    <recommendedName>
        <fullName evidence="9">BHLH domain-containing protein</fullName>
    </recommendedName>
</protein>
<name>A0AAV9FNI0_ACOCL</name>
<evidence type="ECO:0000256" key="3">
    <source>
        <dbReference type="ARBA" id="ARBA00011738"/>
    </source>
</evidence>
<keyword evidence="4" id="KW-0805">Transcription regulation</keyword>
<dbReference type="PROSITE" id="PS50888">
    <property type="entry name" value="BHLH"/>
    <property type="match status" value="1"/>
</dbReference>
<evidence type="ECO:0000256" key="1">
    <source>
        <dbReference type="ARBA" id="ARBA00004123"/>
    </source>
</evidence>
<comment type="caution">
    <text evidence="10">The sequence shown here is derived from an EMBL/GenBank/DDBJ whole genome shotgun (WGS) entry which is preliminary data.</text>
</comment>
<dbReference type="GO" id="GO:0000981">
    <property type="term" value="F:DNA-binding transcription factor activity, RNA polymerase II-specific"/>
    <property type="evidence" value="ECO:0007669"/>
    <property type="project" value="TreeGrafter"/>
</dbReference>
<comment type="subunit">
    <text evidence="3">Homodimer.</text>
</comment>
<gene>
    <name evidence="10" type="ORF">QJS10_CPA01g01217</name>
</gene>
<dbReference type="Gene3D" id="4.10.280.10">
    <property type="entry name" value="Helix-loop-helix DNA-binding domain"/>
    <property type="match status" value="1"/>
</dbReference>
<dbReference type="FunFam" id="4.10.280.10:FF:000032">
    <property type="entry name" value="Transcription factor bHLH123 family"/>
    <property type="match status" value="1"/>
</dbReference>
<dbReference type="PANTHER" id="PTHR16223:SF56">
    <property type="entry name" value="TRANSCRIPTION FACTOR BHLH110"/>
    <property type="match status" value="1"/>
</dbReference>